<feature type="binding site" evidence="6">
    <location>
        <position position="122"/>
    </location>
    <ligand>
        <name>Mg(2+)</name>
        <dbReference type="ChEBI" id="CHEBI:18420"/>
        <label>1</label>
    </ligand>
</feature>
<dbReference type="OrthoDB" id="416119at2759"/>
<comment type="cofactor">
    <cofactor evidence="6">
        <name>Mg(2+)</name>
        <dbReference type="ChEBI" id="CHEBI:18420"/>
    </cofactor>
    <cofactor evidence="6">
        <name>Mn(2+)</name>
        <dbReference type="ChEBI" id="CHEBI:29035"/>
    </cofactor>
    <text evidence="6">Probably binds two magnesium or manganese ions per subunit.</text>
</comment>
<feature type="active site" evidence="5">
    <location>
        <position position="92"/>
    </location>
</feature>
<keyword evidence="2 6" id="KW-0479">Metal-binding</keyword>
<dbReference type="Gene3D" id="3.60.10.10">
    <property type="entry name" value="Endonuclease/exonuclease/phosphatase"/>
    <property type="match status" value="1"/>
</dbReference>
<comment type="similarity">
    <text evidence="1">Belongs to the DNA repair enzymes AP/ExoA family.</text>
</comment>
<feature type="site" description="Interaction with DNA substrate" evidence="7">
    <location>
        <position position="215"/>
    </location>
</feature>
<evidence type="ECO:0000256" key="2">
    <source>
        <dbReference type="ARBA" id="ARBA00022723"/>
    </source>
</evidence>
<dbReference type="PANTHER" id="PTHR22748:SF4">
    <property type="entry name" value="DNA-(APURINIC OR APYRIMIDINIC SITE) ENDONUCLEASE 2"/>
    <property type="match status" value="1"/>
</dbReference>
<accession>A0A0C3Q003</accession>
<evidence type="ECO:0000313" key="9">
    <source>
        <dbReference type="EMBL" id="KIO15581.1"/>
    </source>
</evidence>
<evidence type="ECO:0000256" key="1">
    <source>
        <dbReference type="ARBA" id="ARBA00007092"/>
    </source>
</evidence>
<dbReference type="InterPro" id="IPR005135">
    <property type="entry name" value="Endo/exonuclease/phosphatase"/>
</dbReference>
<organism evidence="9 10">
    <name type="scientific">Tulasnella calospora MUT 4182</name>
    <dbReference type="NCBI Taxonomy" id="1051891"/>
    <lineage>
        <taxon>Eukaryota</taxon>
        <taxon>Fungi</taxon>
        <taxon>Dikarya</taxon>
        <taxon>Basidiomycota</taxon>
        <taxon>Agaricomycotina</taxon>
        <taxon>Agaricomycetes</taxon>
        <taxon>Cantharellales</taxon>
        <taxon>Tulasnellaceae</taxon>
        <taxon>Tulasnella</taxon>
    </lineage>
</organism>
<gene>
    <name evidence="9" type="ORF">M407DRAFT_86955</name>
</gene>
<keyword evidence="6" id="KW-0464">Manganese</keyword>
<feature type="active site" description="Proton donor/acceptor" evidence="5">
    <location>
        <position position="122"/>
    </location>
</feature>
<evidence type="ECO:0000259" key="8">
    <source>
        <dbReference type="Pfam" id="PF03372"/>
    </source>
</evidence>
<reference evidence="9 10" key="1">
    <citation type="submission" date="2014-04" db="EMBL/GenBank/DDBJ databases">
        <authorList>
            <consortium name="DOE Joint Genome Institute"/>
            <person name="Kuo A."/>
            <person name="Girlanda M."/>
            <person name="Perotto S."/>
            <person name="Kohler A."/>
            <person name="Nagy L.G."/>
            <person name="Floudas D."/>
            <person name="Copeland A."/>
            <person name="Barry K.W."/>
            <person name="Cichocki N."/>
            <person name="Veneault-Fourrey C."/>
            <person name="LaButti K."/>
            <person name="Lindquist E.A."/>
            <person name="Lipzen A."/>
            <person name="Lundell T."/>
            <person name="Morin E."/>
            <person name="Murat C."/>
            <person name="Sun H."/>
            <person name="Tunlid A."/>
            <person name="Henrissat B."/>
            <person name="Grigoriev I.V."/>
            <person name="Hibbett D.S."/>
            <person name="Martin F."/>
            <person name="Nordberg H.P."/>
            <person name="Cantor M.N."/>
            <person name="Hua S.X."/>
        </authorList>
    </citation>
    <scope>NUCLEOTIDE SEQUENCE [LARGE SCALE GENOMIC DNA]</scope>
    <source>
        <strain evidence="9 10">MUT 4182</strain>
    </source>
</reference>
<dbReference type="GO" id="GO:0003906">
    <property type="term" value="F:DNA-(apurinic or apyrimidinic site) endonuclease activity"/>
    <property type="evidence" value="ECO:0007669"/>
    <property type="project" value="TreeGrafter"/>
</dbReference>
<dbReference type="PANTHER" id="PTHR22748">
    <property type="entry name" value="AP ENDONUCLEASE"/>
    <property type="match status" value="1"/>
</dbReference>
<dbReference type="Pfam" id="PF03372">
    <property type="entry name" value="Exo_endo_phos"/>
    <property type="match status" value="1"/>
</dbReference>
<dbReference type="Proteomes" id="UP000054248">
    <property type="component" value="Unassembled WGS sequence"/>
</dbReference>
<feature type="domain" description="Endonuclease/exonuclease/phosphatase" evidence="8">
    <location>
        <begin position="8"/>
        <end position="215"/>
    </location>
</feature>
<dbReference type="AlphaFoldDB" id="A0A0C3Q003"/>
<reference evidence="10" key="2">
    <citation type="submission" date="2015-01" db="EMBL/GenBank/DDBJ databases">
        <title>Evolutionary Origins and Diversification of the Mycorrhizal Mutualists.</title>
        <authorList>
            <consortium name="DOE Joint Genome Institute"/>
            <consortium name="Mycorrhizal Genomics Consortium"/>
            <person name="Kohler A."/>
            <person name="Kuo A."/>
            <person name="Nagy L.G."/>
            <person name="Floudas D."/>
            <person name="Copeland A."/>
            <person name="Barry K.W."/>
            <person name="Cichocki N."/>
            <person name="Veneault-Fourrey C."/>
            <person name="LaButti K."/>
            <person name="Lindquist E.A."/>
            <person name="Lipzen A."/>
            <person name="Lundell T."/>
            <person name="Morin E."/>
            <person name="Murat C."/>
            <person name="Riley R."/>
            <person name="Ohm R."/>
            <person name="Sun H."/>
            <person name="Tunlid A."/>
            <person name="Henrissat B."/>
            <person name="Grigoriev I.V."/>
            <person name="Hibbett D.S."/>
            <person name="Martin F."/>
        </authorList>
    </citation>
    <scope>NUCLEOTIDE SEQUENCE [LARGE SCALE GENOMIC DNA]</scope>
    <source>
        <strain evidence="10">MUT 4182</strain>
    </source>
</reference>
<feature type="binding site" evidence="6">
    <location>
        <position position="214"/>
    </location>
    <ligand>
        <name>Mg(2+)</name>
        <dbReference type="ChEBI" id="CHEBI:18420"/>
        <label>1</label>
    </ligand>
</feature>
<dbReference type="InterPro" id="IPR036691">
    <property type="entry name" value="Endo/exonu/phosph_ase_sf"/>
</dbReference>
<feature type="non-terminal residue" evidence="9">
    <location>
        <position position="263"/>
    </location>
</feature>
<name>A0A0C3Q003_9AGAM</name>
<dbReference type="HOGENOM" id="CLU_049840_1_0_1"/>
<feature type="binding site" evidence="6">
    <location>
        <position position="13"/>
    </location>
    <ligand>
        <name>Mg(2+)</name>
        <dbReference type="ChEBI" id="CHEBI:18420"/>
        <label>1</label>
    </ligand>
</feature>
<dbReference type="STRING" id="1051891.A0A0C3Q003"/>
<sequence>MTSERWGILGLQETHDAREDASWLERSNNKFWVFNNPGTSRARGTAIVFNRYIVKGPTTKEEVTHEILIEGRAQLLKFKWRDEESITVVNVYAPNVVLRAAEFYKELERKLQGRRVHFMMGDFNHVEMEIDRFPVRKPSSPAATDALKSLREAKGLWDGWRLENEATRQYTWSSLYEDSKGRTLRARLDRILTTPGMMGRAVEWKFESHRGISDHSPVLVTIRNRATPEVGGNRWRMRPEDLQDANTVSDLLATLKKTETTMK</sequence>
<evidence type="ECO:0000256" key="5">
    <source>
        <dbReference type="PIRSR" id="PIRSR604808-1"/>
    </source>
</evidence>
<feature type="site" description="Important for catalytic activity" evidence="7">
    <location>
        <position position="189"/>
    </location>
</feature>
<dbReference type="GO" id="GO:0046872">
    <property type="term" value="F:metal ion binding"/>
    <property type="evidence" value="ECO:0007669"/>
    <property type="project" value="UniProtKB-KW"/>
</dbReference>
<proteinExistence type="inferred from homology"/>
<dbReference type="EMBL" id="KN823944">
    <property type="protein sequence ID" value="KIO15581.1"/>
    <property type="molecule type" value="Genomic_DNA"/>
</dbReference>
<evidence type="ECO:0000256" key="3">
    <source>
        <dbReference type="ARBA" id="ARBA00022801"/>
    </source>
</evidence>
<evidence type="ECO:0000313" key="10">
    <source>
        <dbReference type="Proteomes" id="UP000054248"/>
    </source>
</evidence>
<dbReference type="GO" id="GO:0008081">
    <property type="term" value="F:phosphoric diester hydrolase activity"/>
    <property type="evidence" value="ECO:0007669"/>
    <property type="project" value="TreeGrafter"/>
</dbReference>
<protein>
    <recommendedName>
        <fullName evidence="8">Endonuclease/exonuclease/phosphatase domain-containing protein</fullName>
    </recommendedName>
</protein>
<evidence type="ECO:0000256" key="4">
    <source>
        <dbReference type="ARBA" id="ARBA00022842"/>
    </source>
</evidence>
<keyword evidence="10" id="KW-1185">Reference proteome</keyword>
<dbReference type="SUPFAM" id="SSF56219">
    <property type="entry name" value="DNase I-like"/>
    <property type="match status" value="1"/>
</dbReference>
<dbReference type="InterPro" id="IPR004808">
    <property type="entry name" value="AP_endonuc_1"/>
</dbReference>
<dbReference type="GO" id="GO:0005634">
    <property type="term" value="C:nucleus"/>
    <property type="evidence" value="ECO:0007669"/>
    <property type="project" value="TreeGrafter"/>
</dbReference>
<keyword evidence="3" id="KW-0378">Hydrolase</keyword>
<feature type="site" description="Transition state stabilizer" evidence="7">
    <location>
        <position position="124"/>
    </location>
</feature>
<dbReference type="GO" id="GO:0006284">
    <property type="term" value="P:base-excision repair"/>
    <property type="evidence" value="ECO:0007669"/>
    <property type="project" value="TreeGrafter"/>
</dbReference>
<evidence type="ECO:0000256" key="6">
    <source>
        <dbReference type="PIRSR" id="PIRSR604808-2"/>
    </source>
</evidence>
<feature type="active site" description="Proton acceptor" evidence="5">
    <location>
        <position position="215"/>
    </location>
</feature>
<feature type="binding site" evidence="6">
    <location>
        <position position="124"/>
    </location>
    <ligand>
        <name>Mg(2+)</name>
        <dbReference type="ChEBI" id="CHEBI:18420"/>
        <label>1</label>
    </ligand>
</feature>
<dbReference type="GO" id="GO:0008311">
    <property type="term" value="F:double-stranded DNA 3'-5' DNA exonuclease activity"/>
    <property type="evidence" value="ECO:0007669"/>
    <property type="project" value="TreeGrafter"/>
</dbReference>
<keyword evidence="4 6" id="KW-0460">Magnesium</keyword>
<evidence type="ECO:0000256" key="7">
    <source>
        <dbReference type="PIRSR" id="PIRSR604808-3"/>
    </source>
</evidence>
<feature type="binding site" evidence="6">
    <location>
        <position position="215"/>
    </location>
    <ligand>
        <name>Mg(2+)</name>
        <dbReference type="ChEBI" id="CHEBI:18420"/>
        <label>1</label>
    </ligand>
</feature>